<dbReference type="SUPFAM" id="SSF53474">
    <property type="entry name" value="alpha/beta-Hydrolases"/>
    <property type="match status" value="1"/>
</dbReference>
<evidence type="ECO:0000313" key="6">
    <source>
        <dbReference type="EMBL" id="SHO62712.1"/>
    </source>
</evidence>
<evidence type="ECO:0000259" key="5">
    <source>
        <dbReference type="Pfam" id="PF12146"/>
    </source>
</evidence>
<gene>
    <name evidence="6" type="ORF">SAMN04488108_2261</name>
</gene>
<keyword evidence="6" id="KW-0378">Hydrolase</keyword>
<accession>A0A1M7ZD11</accession>
<dbReference type="GO" id="GO:0047372">
    <property type="term" value="F:monoacylglycerol lipase activity"/>
    <property type="evidence" value="ECO:0007669"/>
    <property type="project" value="UniProtKB-EC"/>
</dbReference>
<dbReference type="InterPro" id="IPR022742">
    <property type="entry name" value="Hydrolase_4"/>
</dbReference>
<comment type="catalytic activity">
    <reaction evidence="1">
        <text>Hydrolyzes glycerol monoesters of long-chain fatty acids.</text>
        <dbReference type="EC" id="3.1.1.23"/>
    </reaction>
</comment>
<dbReference type="EMBL" id="FRXN01000003">
    <property type="protein sequence ID" value="SHO62712.1"/>
    <property type="molecule type" value="Genomic_DNA"/>
</dbReference>
<dbReference type="InterPro" id="IPR051044">
    <property type="entry name" value="MAG_DAG_Lipase"/>
</dbReference>
<feature type="domain" description="Serine aminopeptidase S33" evidence="5">
    <location>
        <begin position="25"/>
        <end position="262"/>
    </location>
</feature>
<organism evidence="6 7">
    <name type="scientific">Algoriphagus zhangzhouensis</name>
    <dbReference type="NCBI Taxonomy" id="1073327"/>
    <lineage>
        <taxon>Bacteria</taxon>
        <taxon>Pseudomonadati</taxon>
        <taxon>Bacteroidota</taxon>
        <taxon>Cytophagia</taxon>
        <taxon>Cytophagales</taxon>
        <taxon>Cyclobacteriaceae</taxon>
        <taxon>Algoriphagus</taxon>
    </lineage>
</organism>
<reference evidence="7" key="1">
    <citation type="submission" date="2016-12" db="EMBL/GenBank/DDBJ databases">
        <authorList>
            <person name="Varghese N."/>
            <person name="Submissions S."/>
        </authorList>
    </citation>
    <scope>NUCLEOTIDE SEQUENCE [LARGE SCALE GENOMIC DNA]</scope>
    <source>
        <strain evidence="7">DSM 25035</strain>
    </source>
</reference>
<evidence type="ECO:0000313" key="7">
    <source>
        <dbReference type="Proteomes" id="UP000184609"/>
    </source>
</evidence>
<evidence type="ECO:0000256" key="2">
    <source>
        <dbReference type="ARBA" id="ARBA00008645"/>
    </source>
</evidence>
<dbReference type="OrthoDB" id="9780932at2"/>
<evidence type="ECO:0000256" key="1">
    <source>
        <dbReference type="ARBA" id="ARBA00001613"/>
    </source>
</evidence>
<evidence type="ECO:0000256" key="3">
    <source>
        <dbReference type="ARBA" id="ARBA00013254"/>
    </source>
</evidence>
<dbReference type="RefSeq" id="WP_073571917.1">
    <property type="nucleotide sequence ID" value="NZ_FRXN01000003.1"/>
</dbReference>
<dbReference type="Proteomes" id="UP000184609">
    <property type="component" value="Unassembled WGS sequence"/>
</dbReference>
<dbReference type="InterPro" id="IPR029058">
    <property type="entry name" value="AB_hydrolase_fold"/>
</dbReference>
<dbReference type="Gene3D" id="3.40.50.1820">
    <property type="entry name" value="alpha/beta hydrolase"/>
    <property type="match status" value="1"/>
</dbReference>
<dbReference type="STRING" id="1073327.SAMN04488108_2261"/>
<protein>
    <recommendedName>
        <fullName evidence="4">Monoacylglycerol lipase</fullName>
        <ecNumber evidence="3">3.1.1.23</ecNumber>
    </recommendedName>
</protein>
<comment type="similarity">
    <text evidence="2">Belongs to the AB hydrolase superfamily.</text>
</comment>
<dbReference type="FunFam" id="3.40.50.1820:FF:000117">
    <property type="entry name" value="Monoglyceride lipase, putative"/>
    <property type="match status" value="1"/>
</dbReference>
<proteinExistence type="inferred from homology"/>
<dbReference type="Pfam" id="PF12146">
    <property type="entry name" value="Hydrolase_4"/>
    <property type="match status" value="1"/>
</dbReference>
<evidence type="ECO:0000256" key="4">
    <source>
        <dbReference type="ARBA" id="ARBA00071261"/>
    </source>
</evidence>
<dbReference type="AlphaFoldDB" id="A0A1M7ZD11"/>
<dbReference type="PANTHER" id="PTHR11614">
    <property type="entry name" value="PHOSPHOLIPASE-RELATED"/>
    <property type="match status" value="1"/>
</dbReference>
<keyword evidence="7" id="KW-1185">Reference proteome</keyword>
<sequence>MKHLETEYKSPDGVKLYLQAWMPEAPRASLLLVHGLGEHSGRYESLVQGLVDLGVAVFTFDGRGHGKSSLPKPTAYFDSYERYLEDIDTLAGKVKNYTPGLPFFMFGHSMGGGLVAAYVLKYQPDVAGVVLSAPAIKEAEGTPKILIALSGFLNAVAPKLNAVKLDIDGVSRIPEEVEKYKNDPLIFQKSIPVRTGYEVYQMMQFIQSHANEFVQPLLIFHGTSDRLTNSKGSELLFEKAQSQDKTLKIIPGAYHELLNDSDREEVLKDILEWVGNKLV</sequence>
<dbReference type="EC" id="3.1.1.23" evidence="3"/>
<name>A0A1M7ZD11_9BACT</name>